<gene>
    <name evidence="2" type="ORF">DFQ27_006596</name>
</gene>
<evidence type="ECO:0000256" key="1">
    <source>
        <dbReference type="SAM" id="MobiDB-lite"/>
    </source>
</evidence>
<dbReference type="EMBL" id="JAAAJB010000493">
    <property type="protein sequence ID" value="KAG0254829.1"/>
    <property type="molecule type" value="Genomic_DNA"/>
</dbReference>
<dbReference type="AlphaFoldDB" id="A0A9P6PYJ1"/>
<evidence type="ECO:0000313" key="3">
    <source>
        <dbReference type="Proteomes" id="UP000807716"/>
    </source>
</evidence>
<reference evidence="2" key="1">
    <citation type="journal article" date="2020" name="Fungal Divers.">
        <title>Resolving the Mortierellaceae phylogeny through synthesis of multi-gene phylogenetics and phylogenomics.</title>
        <authorList>
            <person name="Vandepol N."/>
            <person name="Liber J."/>
            <person name="Desiro A."/>
            <person name="Na H."/>
            <person name="Kennedy M."/>
            <person name="Barry K."/>
            <person name="Grigoriev I.V."/>
            <person name="Miller A.N."/>
            <person name="O'Donnell K."/>
            <person name="Stajich J.E."/>
            <person name="Bonito G."/>
        </authorList>
    </citation>
    <scope>NUCLEOTIDE SEQUENCE</scope>
    <source>
        <strain evidence="2">BC1065</strain>
    </source>
</reference>
<keyword evidence="3" id="KW-1185">Reference proteome</keyword>
<feature type="compositionally biased region" description="Low complexity" evidence="1">
    <location>
        <begin position="520"/>
        <end position="529"/>
    </location>
</feature>
<feature type="region of interest" description="Disordered" evidence="1">
    <location>
        <begin position="1"/>
        <end position="36"/>
    </location>
</feature>
<organism evidence="2 3">
    <name type="scientific">Actinomortierella ambigua</name>
    <dbReference type="NCBI Taxonomy" id="1343610"/>
    <lineage>
        <taxon>Eukaryota</taxon>
        <taxon>Fungi</taxon>
        <taxon>Fungi incertae sedis</taxon>
        <taxon>Mucoromycota</taxon>
        <taxon>Mortierellomycotina</taxon>
        <taxon>Mortierellomycetes</taxon>
        <taxon>Mortierellales</taxon>
        <taxon>Mortierellaceae</taxon>
        <taxon>Actinomortierella</taxon>
    </lineage>
</organism>
<name>A0A9P6PYJ1_9FUNG</name>
<feature type="region of interest" description="Disordered" evidence="1">
    <location>
        <begin position="481"/>
        <end position="546"/>
    </location>
</feature>
<proteinExistence type="predicted"/>
<comment type="caution">
    <text evidence="2">The sequence shown here is derived from an EMBL/GenBank/DDBJ whole genome shotgun (WGS) entry which is preliminary data.</text>
</comment>
<protein>
    <submittedName>
        <fullName evidence="2">Uncharacterized protein</fullName>
    </submittedName>
</protein>
<sequence length="686" mass="73375">MNIHSPLSPLVPPPQRTPPASTMSTDIDAGLWTPPKPVMRMSLGNSSGQSLHQQLQMHVRTTPSGLRARLELESDTVEIYDRSNDSFQYSLKGDIELDWKTNAEILLKEARIDFVGYADSAVIRQEAAASTTAGGKSDAPVYHTTDTIPTPLVLAQALPPNMEGTEADAQRGHQVLPIDLTLPGHLPESMAVTVGTIRYEIQAQLTFVLGTGTSTVRTETLVLSRPVVVHRITYPSGHLQPRVVMGLDSGGVEIQAKLPRQMHCENTLLAVEIDARPRTPNIKLTKLRVVFEQIETDRFTRSASLATVPRAVPWTSTEGAPVPESQSALLPTPRLVTTTIAQPLEINLEENPTILMGHPLQLQLVLSPNLCVDVHSHWIRVHHLLRVEVEYFTLDETKQAISEATLQEALASANSAIVETTSAHNATYHSDAALALALAEDVKKPEYRDNMMDENNNSNHIINYNNSNSIINHHNRVIPLPETESSSFSGACESNPQDLPPPFSSLAAGETSLSNYVQASSTPSTSVSSPRPPNPTGGGGGVMTPHATDEVVVGGAVMLGTISGAEASSEMNISSSASLTTATTTGQGHVSLSPLSLPSLSVATEEIPIRVVRVVKTGLVDASTLAQAAGETEVGLPTYESVIEATGLPAYVEEKDEEEYEEAEASGTASGVLGGAARLIEEGENP</sequence>
<dbReference type="InterPro" id="IPR014752">
    <property type="entry name" value="Arrestin-like_C"/>
</dbReference>
<dbReference type="Proteomes" id="UP000807716">
    <property type="component" value="Unassembled WGS sequence"/>
</dbReference>
<dbReference type="Gene3D" id="2.60.40.640">
    <property type="match status" value="1"/>
</dbReference>
<dbReference type="OrthoDB" id="2333384at2759"/>
<accession>A0A9P6PYJ1</accession>
<evidence type="ECO:0000313" key="2">
    <source>
        <dbReference type="EMBL" id="KAG0254829.1"/>
    </source>
</evidence>
<feature type="region of interest" description="Disordered" evidence="1">
    <location>
        <begin position="663"/>
        <end position="686"/>
    </location>
</feature>
<feature type="compositionally biased region" description="Polar residues" evidence="1">
    <location>
        <begin position="483"/>
        <end position="497"/>
    </location>
</feature>